<feature type="transmembrane region" description="Helical" evidence="1">
    <location>
        <begin position="55"/>
        <end position="72"/>
    </location>
</feature>
<dbReference type="InterPro" id="IPR036034">
    <property type="entry name" value="PDZ_sf"/>
</dbReference>
<sequence length="395" mass="44671">MSQVWLIEILKGIGKFFLHPIFYYSIFLAILAGIVRVKKERNDFHIRVYDIYQELRYLLPAGLLIGLIVSLITISSGFVISFSMIAVLAIITIVLSLIGNFRYLSSAFTIGFSFILLFLASEMNWDFPILSEHPSDSSLSGFIVILGILLIVEGIQMVRNGTKKFSPILRESRRGLTVGAHQVKRIWLIPVFCFLPVGPMTAPFEWWPTFDFGTTSYSLILIPFAIGFQQQIQSTLPQIAVKRIGMNVIWLGIIALAIAIAGMWWSIFSIAAVIIAILGRGWISYRHRVRENSATYYFTPQKKGLMVLAIIPFSPAEKLGLQMGEIIYKCNGQITLNKNEFYKALQKNRAYCKLEVFDVNGEIRFVQGALFEGDHHELGILTIEDKKKWNGNEAS</sequence>
<dbReference type="Proteomes" id="UP000189761">
    <property type="component" value="Unassembled WGS sequence"/>
</dbReference>
<feature type="transmembrane region" description="Helical" evidence="1">
    <location>
        <begin position="16"/>
        <end position="35"/>
    </location>
</feature>
<comment type="caution">
    <text evidence="2">The sequence shown here is derived from an EMBL/GenBank/DDBJ whole genome shotgun (WGS) entry which is preliminary data.</text>
</comment>
<feature type="transmembrane region" description="Helical" evidence="1">
    <location>
        <begin position="103"/>
        <end position="120"/>
    </location>
</feature>
<dbReference type="EMBL" id="MTLA01000068">
    <property type="protein sequence ID" value="OOP69077.1"/>
    <property type="molecule type" value="Genomic_DNA"/>
</dbReference>
<dbReference type="Gene3D" id="2.30.42.10">
    <property type="match status" value="1"/>
</dbReference>
<feature type="transmembrane region" description="Helical" evidence="1">
    <location>
        <begin position="210"/>
        <end position="228"/>
    </location>
</feature>
<dbReference type="SUPFAM" id="SSF50156">
    <property type="entry name" value="PDZ domain-like"/>
    <property type="match status" value="1"/>
</dbReference>
<feature type="transmembrane region" description="Helical" evidence="1">
    <location>
        <begin position="186"/>
        <end position="204"/>
    </location>
</feature>
<evidence type="ECO:0000313" key="3">
    <source>
        <dbReference type="Proteomes" id="UP000189761"/>
    </source>
</evidence>
<proteinExistence type="predicted"/>
<keyword evidence="3" id="KW-1185">Reference proteome</keyword>
<keyword evidence="1" id="KW-0472">Membrane</keyword>
<gene>
    <name evidence="2" type="ORF">BWZ43_07050</name>
</gene>
<organism evidence="2 3">
    <name type="scientific">Heyndrickxia oleronia</name>
    <dbReference type="NCBI Taxonomy" id="38875"/>
    <lineage>
        <taxon>Bacteria</taxon>
        <taxon>Bacillati</taxon>
        <taxon>Bacillota</taxon>
        <taxon>Bacilli</taxon>
        <taxon>Bacillales</taxon>
        <taxon>Bacillaceae</taxon>
        <taxon>Heyndrickxia</taxon>
    </lineage>
</organism>
<accession>A0A8E2I9H2</accession>
<reference evidence="2 3" key="1">
    <citation type="submission" date="2017-01" db="EMBL/GenBank/DDBJ databases">
        <title>Draft genome sequence of Bacillus oleronius.</title>
        <authorList>
            <person name="Allam M."/>
        </authorList>
    </citation>
    <scope>NUCLEOTIDE SEQUENCE [LARGE SCALE GENOMIC DNA]</scope>
    <source>
        <strain evidence="2 3">DSM 9356</strain>
    </source>
</reference>
<evidence type="ECO:0000256" key="1">
    <source>
        <dbReference type="SAM" id="Phobius"/>
    </source>
</evidence>
<keyword evidence="1" id="KW-1133">Transmembrane helix</keyword>
<feature type="transmembrane region" description="Helical" evidence="1">
    <location>
        <begin position="78"/>
        <end position="98"/>
    </location>
</feature>
<dbReference type="AlphaFoldDB" id="A0A8E2I9H2"/>
<keyword evidence="1" id="KW-0812">Transmembrane</keyword>
<evidence type="ECO:0000313" key="2">
    <source>
        <dbReference type="EMBL" id="OOP69077.1"/>
    </source>
</evidence>
<feature type="transmembrane region" description="Helical" evidence="1">
    <location>
        <begin position="264"/>
        <end position="283"/>
    </location>
</feature>
<feature type="transmembrane region" description="Helical" evidence="1">
    <location>
        <begin position="140"/>
        <end position="158"/>
    </location>
</feature>
<name>A0A8E2I9H2_9BACI</name>
<protein>
    <submittedName>
        <fullName evidence="2">Signal protein PDZ</fullName>
    </submittedName>
</protein>